<dbReference type="EMBL" id="CAIJDO010000143">
    <property type="protein sequence ID" value="CAD0005160.1"/>
    <property type="molecule type" value="Genomic_DNA"/>
</dbReference>
<keyword evidence="1" id="KW-1133">Transmembrane helix</keyword>
<evidence type="ECO:0000256" key="1">
    <source>
        <dbReference type="SAM" id="Phobius"/>
    </source>
</evidence>
<accession>A0A6V6Z080</accession>
<sequence>MNQLINQFETGLFLYQLCVLLHLILTPIAIFQILKKQDRFKQPAILIFLVIVFPFIVSIPLLISLKVKKTKI</sequence>
<protein>
    <submittedName>
        <fullName evidence="2">Uncharacterized protein</fullName>
    </submittedName>
</protein>
<proteinExistence type="predicted"/>
<feature type="transmembrane region" description="Helical" evidence="1">
    <location>
        <begin position="12"/>
        <end position="33"/>
    </location>
</feature>
<keyword evidence="1" id="KW-0472">Membrane</keyword>
<evidence type="ECO:0000313" key="2">
    <source>
        <dbReference type="EMBL" id="CAD0005160.1"/>
    </source>
</evidence>
<feature type="transmembrane region" description="Helical" evidence="1">
    <location>
        <begin position="45"/>
        <end position="65"/>
    </location>
</feature>
<comment type="caution">
    <text evidence="2">The sequence shown here is derived from an EMBL/GenBank/DDBJ whole genome shotgun (WGS) entry which is preliminary data.</text>
</comment>
<dbReference type="AlphaFoldDB" id="A0A6V6Z080"/>
<organism evidence="2 3">
    <name type="scientific">Flavobacterium chungangense</name>
    <dbReference type="NCBI Taxonomy" id="554283"/>
    <lineage>
        <taxon>Bacteria</taxon>
        <taxon>Pseudomonadati</taxon>
        <taxon>Bacteroidota</taxon>
        <taxon>Flavobacteriia</taxon>
        <taxon>Flavobacteriales</taxon>
        <taxon>Flavobacteriaceae</taxon>
        <taxon>Flavobacterium</taxon>
    </lineage>
</organism>
<name>A0A6V6Z080_9FLAO</name>
<reference evidence="2 3" key="1">
    <citation type="submission" date="2020-06" db="EMBL/GenBank/DDBJ databases">
        <authorList>
            <person name="Criscuolo A."/>
        </authorList>
    </citation>
    <scope>NUCLEOTIDE SEQUENCE [LARGE SCALE GENOMIC DNA]</scope>
    <source>
        <strain evidence="3">CIP 110025</strain>
    </source>
</reference>
<dbReference type="Proteomes" id="UP000556700">
    <property type="component" value="Unassembled WGS sequence"/>
</dbReference>
<gene>
    <name evidence="2" type="ORF">FLACHUCJ7_02257</name>
</gene>
<evidence type="ECO:0000313" key="3">
    <source>
        <dbReference type="Proteomes" id="UP000556700"/>
    </source>
</evidence>
<keyword evidence="3" id="KW-1185">Reference proteome</keyword>
<keyword evidence="1" id="KW-0812">Transmembrane</keyword>